<evidence type="ECO:0000313" key="3">
    <source>
        <dbReference type="EMBL" id="KAK1129327.1"/>
    </source>
</evidence>
<gene>
    <name evidence="3" type="ORF">AOXY_G38529</name>
</gene>
<proteinExistence type="predicted"/>
<organism evidence="3 4">
    <name type="scientific">Acipenser oxyrinchus oxyrinchus</name>
    <dbReference type="NCBI Taxonomy" id="40147"/>
    <lineage>
        <taxon>Eukaryota</taxon>
        <taxon>Metazoa</taxon>
        <taxon>Chordata</taxon>
        <taxon>Craniata</taxon>
        <taxon>Vertebrata</taxon>
        <taxon>Euteleostomi</taxon>
        <taxon>Actinopterygii</taxon>
        <taxon>Chondrostei</taxon>
        <taxon>Acipenseriformes</taxon>
        <taxon>Acipenseridae</taxon>
        <taxon>Acipenser</taxon>
    </lineage>
</organism>
<dbReference type="PANTHER" id="PTHR21063:SF4">
    <property type="entry name" value="CD48 ANTIGEN-RELATED"/>
    <property type="match status" value="1"/>
</dbReference>
<dbReference type="SUPFAM" id="SSF48726">
    <property type="entry name" value="Immunoglobulin"/>
    <property type="match status" value="3"/>
</dbReference>
<evidence type="ECO:0000256" key="1">
    <source>
        <dbReference type="SAM" id="SignalP"/>
    </source>
</evidence>
<dbReference type="PROSITE" id="PS50835">
    <property type="entry name" value="IG_LIKE"/>
    <property type="match status" value="1"/>
</dbReference>
<dbReference type="PANTHER" id="PTHR21063">
    <property type="entry name" value="LFA-3"/>
    <property type="match status" value="1"/>
</dbReference>
<evidence type="ECO:0000259" key="2">
    <source>
        <dbReference type="PROSITE" id="PS50835"/>
    </source>
</evidence>
<sequence>MHLVYITEPLTVFLLLLTASHVSTAQLVTQQVKGIVGNRHFPVEIPNLQPDTEINWRYGPVEPDSTIVEIQNGKIDVFEERFKARLQLDNMSSSLRINGLEREDSGIYQVEEFKGNRYKKRFNLSVYMKEDTRFLLPLPASGQPRSAAQLATQQVKGIVGESFTFPVEIPNLQPDTEINWRYGPVELDSTIARIQNGKIEVFEKRFKARLQLDNMSSSLRINGLEREDSGFYQVETIRGNGFIKIFQLSVYSECHTLCQSLKSTGVWLANRSCTLLCFVGSASEVNVFWIRDGKPLNTTELEISQEMQGDNVTYTCVASNPASNKSITVTPSDYCV</sequence>
<dbReference type="SMART" id="SM00409">
    <property type="entry name" value="IG"/>
    <property type="match status" value="3"/>
</dbReference>
<evidence type="ECO:0000313" key="4">
    <source>
        <dbReference type="Proteomes" id="UP001230051"/>
    </source>
</evidence>
<keyword evidence="1" id="KW-0732">Signal</keyword>
<dbReference type="Gene3D" id="2.60.40.10">
    <property type="entry name" value="Immunoglobulins"/>
    <property type="match status" value="3"/>
</dbReference>
<feature type="non-terminal residue" evidence="3">
    <location>
        <position position="1"/>
    </location>
</feature>
<dbReference type="InterPro" id="IPR007110">
    <property type="entry name" value="Ig-like_dom"/>
</dbReference>
<dbReference type="InterPro" id="IPR036179">
    <property type="entry name" value="Ig-like_dom_sf"/>
</dbReference>
<dbReference type="InterPro" id="IPR013106">
    <property type="entry name" value="Ig_V-set"/>
</dbReference>
<comment type="caution">
    <text evidence="3">The sequence shown here is derived from an EMBL/GenBank/DDBJ whole genome shotgun (WGS) entry which is preliminary data.</text>
</comment>
<dbReference type="InterPro" id="IPR003599">
    <property type="entry name" value="Ig_sub"/>
</dbReference>
<dbReference type="InterPro" id="IPR013783">
    <property type="entry name" value="Ig-like_fold"/>
</dbReference>
<name>A0AAD8CEL5_ACIOX</name>
<protein>
    <recommendedName>
        <fullName evidence="2">Ig-like domain-containing protein</fullName>
    </recommendedName>
</protein>
<dbReference type="AlphaFoldDB" id="A0AAD8CEL5"/>
<dbReference type="Pfam" id="PF07686">
    <property type="entry name" value="V-set"/>
    <property type="match status" value="2"/>
</dbReference>
<feature type="chain" id="PRO_5042092637" description="Ig-like domain-containing protein" evidence="1">
    <location>
        <begin position="26"/>
        <end position="336"/>
    </location>
</feature>
<feature type="signal peptide" evidence="1">
    <location>
        <begin position="1"/>
        <end position="25"/>
    </location>
</feature>
<accession>A0AAD8CEL5</accession>
<reference evidence="3" key="1">
    <citation type="submission" date="2022-02" db="EMBL/GenBank/DDBJ databases">
        <title>Atlantic sturgeon de novo genome assembly.</title>
        <authorList>
            <person name="Stock M."/>
            <person name="Klopp C."/>
            <person name="Guiguen Y."/>
            <person name="Cabau C."/>
            <person name="Parinello H."/>
            <person name="Santidrian Yebra-Pimentel E."/>
            <person name="Kuhl H."/>
            <person name="Dirks R.P."/>
            <person name="Guessner J."/>
            <person name="Wuertz S."/>
            <person name="Du K."/>
            <person name="Schartl M."/>
        </authorList>
    </citation>
    <scope>NUCLEOTIDE SEQUENCE</scope>
    <source>
        <strain evidence="3">STURGEONOMICS-FGT-2020</strain>
        <tissue evidence="3">Whole blood</tissue>
    </source>
</reference>
<dbReference type="EMBL" id="JAGXEW010001304">
    <property type="protein sequence ID" value="KAK1129327.1"/>
    <property type="molecule type" value="Genomic_DNA"/>
</dbReference>
<dbReference type="Proteomes" id="UP001230051">
    <property type="component" value="Unassembled WGS sequence"/>
</dbReference>
<feature type="domain" description="Ig-like" evidence="2">
    <location>
        <begin position="274"/>
        <end position="328"/>
    </location>
</feature>
<keyword evidence="4" id="KW-1185">Reference proteome</keyword>